<dbReference type="EMBL" id="ML002224">
    <property type="protein sequence ID" value="RKP40125.1"/>
    <property type="molecule type" value="Genomic_DNA"/>
</dbReference>
<evidence type="ECO:0000256" key="1">
    <source>
        <dbReference type="ARBA" id="ARBA00008164"/>
    </source>
</evidence>
<dbReference type="Proteomes" id="UP000268162">
    <property type="component" value="Unassembled WGS sequence"/>
</dbReference>
<dbReference type="InterPro" id="IPR001972">
    <property type="entry name" value="Stomatin_HflK_fam"/>
</dbReference>
<dbReference type="PANTHER" id="PTHR10264:SF19">
    <property type="entry name" value="AT06885P-RELATED"/>
    <property type="match status" value="1"/>
</dbReference>
<dbReference type="PRINTS" id="PR00721">
    <property type="entry name" value="STOMATIN"/>
</dbReference>
<gene>
    <name evidence="3" type="ORF">BJ085DRAFT_17981</name>
</gene>
<protein>
    <recommendedName>
        <fullName evidence="2">Band 7 domain-containing protein</fullName>
    </recommendedName>
</protein>
<dbReference type="Gene3D" id="6.10.250.2090">
    <property type="match status" value="1"/>
</dbReference>
<dbReference type="PANTHER" id="PTHR10264">
    <property type="entry name" value="BAND 7 PROTEIN-RELATED"/>
    <property type="match status" value="1"/>
</dbReference>
<dbReference type="AlphaFoldDB" id="A0A4Q0A207"/>
<dbReference type="STRING" id="215637.A0A4Q0A207"/>
<proteinExistence type="inferred from homology"/>
<sequence>MNYTPPKFANELPIKSDSPYETMASVVGTTIGYLGMIPCCFCCPNPYTSIHQGTIGLISHFGKYYKTVDPGLVNINPLAESIDLVDVRLQIESIGRMPIVTKDNVNITIESVVYWHIIDPYLATYGISDVRSALVERAQTTLRAVLGTRVLQDTIENRETIADDIRDMIDIPAKAWGVTVESILIKDLTFSTELQESLSSAATQKRIGESKIIAAQAEVDSAKLMREAADILNTPAAMQIRYLETMQHMSKGPNSKVLFVPMSHPSHAALDGGSALHSSVSDAVLQNQLGKL</sequence>
<reference evidence="4" key="1">
    <citation type="journal article" date="2018" name="Nat. Microbiol.">
        <title>Leveraging single-cell genomics to expand the fungal tree of life.</title>
        <authorList>
            <person name="Ahrendt S.R."/>
            <person name="Quandt C.A."/>
            <person name="Ciobanu D."/>
            <person name="Clum A."/>
            <person name="Salamov A."/>
            <person name="Andreopoulos B."/>
            <person name="Cheng J.F."/>
            <person name="Woyke T."/>
            <person name="Pelin A."/>
            <person name="Henrissat B."/>
            <person name="Reynolds N.K."/>
            <person name="Benny G.L."/>
            <person name="Smith M.E."/>
            <person name="James T.Y."/>
            <person name="Grigoriev I.V."/>
        </authorList>
    </citation>
    <scope>NUCLEOTIDE SEQUENCE [LARGE SCALE GENOMIC DNA]</scope>
    <source>
        <strain evidence="4">RSA 468</strain>
    </source>
</reference>
<dbReference type="InterPro" id="IPR001107">
    <property type="entry name" value="Band_7"/>
</dbReference>
<dbReference type="InterPro" id="IPR036013">
    <property type="entry name" value="Band_7/SPFH_dom_sf"/>
</dbReference>
<dbReference type="CDD" id="cd13437">
    <property type="entry name" value="SPFH_alloslipin"/>
    <property type="match status" value="1"/>
</dbReference>
<dbReference type="GO" id="GO:0005886">
    <property type="term" value="C:plasma membrane"/>
    <property type="evidence" value="ECO:0007669"/>
    <property type="project" value="InterPro"/>
</dbReference>
<dbReference type="Gene3D" id="3.30.479.30">
    <property type="entry name" value="Band 7 domain"/>
    <property type="match status" value="1"/>
</dbReference>
<organism evidence="3 4">
    <name type="scientific">Dimargaris cristalligena</name>
    <dbReference type="NCBI Taxonomy" id="215637"/>
    <lineage>
        <taxon>Eukaryota</taxon>
        <taxon>Fungi</taxon>
        <taxon>Fungi incertae sedis</taxon>
        <taxon>Zoopagomycota</taxon>
        <taxon>Kickxellomycotina</taxon>
        <taxon>Dimargaritomycetes</taxon>
        <taxon>Dimargaritales</taxon>
        <taxon>Dimargaritaceae</taxon>
        <taxon>Dimargaris</taxon>
    </lineage>
</organism>
<evidence type="ECO:0000313" key="3">
    <source>
        <dbReference type="EMBL" id="RKP40125.1"/>
    </source>
</evidence>
<dbReference type="FunFam" id="3.30.479.30:FF:000004">
    <property type="entry name" value="Putative membrane protease family, stomatin"/>
    <property type="match status" value="1"/>
</dbReference>
<feature type="domain" description="Band 7" evidence="2">
    <location>
        <begin position="45"/>
        <end position="202"/>
    </location>
</feature>
<dbReference type="SUPFAM" id="SSF117892">
    <property type="entry name" value="Band 7/SPFH domain"/>
    <property type="match status" value="1"/>
</dbReference>
<dbReference type="SMART" id="SM00244">
    <property type="entry name" value="PHB"/>
    <property type="match status" value="1"/>
</dbReference>
<dbReference type="InterPro" id="IPR043202">
    <property type="entry name" value="Band-7_stomatin-like"/>
</dbReference>
<keyword evidence="4" id="KW-1185">Reference proteome</keyword>
<dbReference type="Pfam" id="PF01145">
    <property type="entry name" value="Band_7"/>
    <property type="match status" value="1"/>
</dbReference>
<evidence type="ECO:0000313" key="4">
    <source>
        <dbReference type="Proteomes" id="UP000268162"/>
    </source>
</evidence>
<name>A0A4Q0A207_9FUNG</name>
<evidence type="ECO:0000259" key="2">
    <source>
        <dbReference type="SMART" id="SM00244"/>
    </source>
</evidence>
<comment type="similarity">
    <text evidence="1">Belongs to the band 7/mec-2 family.</text>
</comment>
<dbReference type="GO" id="GO:0098552">
    <property type="term" value="C:side of membrane"/>
    <property type="evidence" value="ECO:0007669"/>
    <property type="project" value="UniProtKB-ARBA"/>
</dbReference>
<accession>A0A4Q0A207</accession>